<accession>A0A7C1FHA0</accession>
<evidence type="ECO:0000313" key="2">
    <source>
        <dbReference type="EMBL" id="HDX31736.1"/>
    </source>
</evidence>
<reference evidence="2" key="1">
    <citation type="journal article" date="2020" name="mSystems">
        <title>Genome- and Community-Level Interaction Insights into Carbon Utilization and Element Cycling Functions of Hydrothermarchaeota in Hydrothermal Sediment.</title>
        <authorList>
            <person name="Zhou Z."/>
            <person name="Liu Y."/>
            <person name="Xu W."/>
            <person name="Pan J."/>
            <person name="Luo Z.H."/>
            <person name="Li M."/>
        </authorList>
    </citation>
    <scope>NUCLEOTIDE SEQUENCE [LARGE SCALE GENOMIC DNA]</scope>
    <source>
        <strain evidence="2">SpSt-289</strain>
    </source>
</reference>
<dbReference type="InterPro" id="IPR052519">
    <property type="entry name" value="Euk-type_GlcNAc_Kinase"/>
</dbReference>
<comment type="caution">
    <text evidence="2">The sequence shown here is derived from an EMBL/GenBank/DDBJ whole genome shotgun (WGS) entry which is preliminary data.</text>
</comment>
<name>A0A7C1FHA0_9CHLR</name>
<evidence type="ECO:0000259" key="1">
    <source>
        <dbReference type="Pfam" id="PF01869"/>
    </source>
</evidence>
<dbReference type="PANTHER" id="PTHR43190:SF3">
    <property type="entry name" value="N-ACETYL-D-GLUCOSAMINE KINASE"/>
    <property type="match status" value="1"/>
</dbReference>
<dbReference type="InterPro" id="IPR043129">
    <property type="entry name" value="ATPase_NBD"/>
</dbReference>
<dbReference type="InterPro" id="IPR002731">
    <property type="entry name" value="ATPase_BadF"/>
</dbReference>
<organism evidence="2">
    <name type="scientific">Caldilinea aerophila</name>
    <dbReference type="NCBI Taxonomy" id="133453"/>
    <lineage>
        <taxon>Bacteria</taxon>
        <taxon>Bacillati</taxon>
        <taxon>Chloroflexota</taxon>
        <taxon>Caldilineae</taxon>
        <taxon>Caldilineales</taxon>
        <taxon>Caldilineaceae</taxon>
        <taxon>Caldilinea</taxon>
    </lineage>
</organism>
<gene>
    <name evidence="2" type="ORF">ENQ20_09630</name>
</gene>
<dbReference type="SUPFAM" id="SSF53067">
    <property type="entry name" value="Actin-like ATPase domain"/>
    <property type="match status" value="2"/>
</dbReference>
<dbReference type="Gene3D" id="3.30.420.40">
    <property type="match status" value="2"/>
</dbReference>
<dbReference type="EMBL" id="DSMG01000099">
    <property type="protein sequence ID" value="HDX31736.1"/>
    <property type="molecule type" value="Genomic_DNA"/>
</dbReference>
<sequence length="313" mass="33065">MIILGIDGGGTKTRCVAVNEEGDVLATTTVGSTNINAVDHTTVRERLAEAVVTVLSQASREPHEVVAIGLGMSGVGRPEDARRVRQWVAEILPHAYTYVDHDAAAALASGTGGDLYGVVVISGTGMIVFGVDSQGRRRRAGGWGPILGDPGGGFSIGAAILQSITAATDGCGPPTALTARVLAHLRLKEVNDLIAWTYNQSGWAHVAALAHLAEECAAERDEVAFHILAWAADNLALRAETVIRGLGMEQERFPIVLAGGNLMHGELLRHLLRLRLEEVVPQAEIVTPHLDAAVGAALLALRQAWKEKRGEEG</sequence>
<dbReference type="Pfam" id="PF01869">
    <property type="entry name" value="BcrAD_BadFG"/>
    <property type="match status" value="1"/>
</dbReference>
<protein>
    <submittedName>
        <fullName evidence="2">ROK family protein</fullName>
    </submittedName>
</protein>
<dbReference type="AlphaFoldDB" id="A0A7C1FHA0"/>
<dbReference type="PANTHER" id="PTHR43190">
    <property type="entry name" value="N-ACETYL-D-GLUCOSAMINE KINASE"/>
    <property type="match status" value="1"/>
</dbReference>
<proteinExistence type="predicted"/>
<feature type="domain" description="ATPase BadF/BadG/BcrA/BcrD type" evidence="1">
    <location>
        <begin position="4"/>
        <end position="300"/>
    </location>
</feature>